<sequence>MREKITRRCTWLGIGVVVPASLGAAVAIGLLVGMAPAAESGAVAVPYGAMVLLCVALTFTCLVVQRTLLWRLPYCHPRSAHHA</sequence>
<feature type="transmembrane region" description="Helical" evidence="1">
    <location>
        <begin position="12"/>
        <end position="38"/>
    </location>
</feature>
<evidence type="ECO:0000256" key="1">
    <source>
        <dbReference type="SAM" id="Phobius"/>
    </source>
</evidence>
<dbReference type="AlphaFoldDB" id="A0A238YA51"/>
<keyword evidence="3" id="KW-1185">Reference proteome</keyword>
<reference evidence="2 3" key="1">
    <citation type="submission" date="2017-06" db="EMBL/GenBank/DDBJ databases">
        <authorList>
            <person name="Kim H.J."/>
            <person name="Triplett B.A."/>
        </authorList>
    </citation>
    <scope>NUCLEOTIDE SEQUENCE [LARGE SCALE GENOMIC DNA]</scope>
    <source>
        <strain evidence="2 3">DSM 45207</strain>
    </source>
</reference>
<keyword evidence="1" id="KW-1133">Transmembrane helix</keyword>
<feature type="transmembrane region" description="Helical" evidence="1">
    <location>
        <begin position="44"/>
        <end position="64"/>
    </location>
</feature>
<keyword evidence="1" id="KW-0472">Membrane</keyword>
<accession>A0A238YA51</accession>
<proteinExistence type="predicted"/>
<name>A0A238YA51_9PSEU</name>
<protein>
    <submittedName>
        <fullName evidence="2">Uncharacterized protein</fullName>
    </submittedName>
</protein>
<evidence type="ECO:0000313" key="3">
    <source>
        <dbReference type="Proteomes" id="UP000198348"/>
    </source>
</evidence>
<evidence type="ECO:0000313" key="2">
    <source>
        <dbReference type="EMBL" id="SNR67474.1"/>
    </source>
</evidence>
<dbReference type="EMBL" id="FZNW01000014">
    <property type="protein sequence ID" value="SNR67474.1"/>
    <property type="molecule type" value="Genomic_DNA"/>
</dbReference>
<keyword evidence="1" id="KW-0812">Transmembrane</keyword>
<dbReference type="Proteomes" id="UP000198348">
    <property type="component" value="Unassembled WGS sequence"/>
</dbReference>
<organism evidence="2 3">
    <name type="scientific">Haloechinothrix alba</name>
    <dbReference type="NCBI Taxonomy" id="664784"/>
    <lineage>
        <taxon>Bacteria</taxon>
        <taxon>Bacillati</taxon>
        <taxon>Actinomycetota</taxon>
        <taxon>Actinomycetes</taxon>
        <taxon>Pseudonocardiales</taxon>
        <taxon>Pseudonocardiaceae</taxon>
        <taxon>Haloechinothrix</taxon>
    </lineage>
</organism>
<gene>
    <name evidence="2" type="ORF">SAMN06265360_11454</name>
</gene>
<dbReference type="RefSeq" id="WP_141134699.1">
    <property type="nucleotide sequence ID" value="NZ_FZNW01000014.1"/>
</dbReference>